<dbReference type="EMBL" id="VSSQ01050761">
    <property type="protein sequence ID" value="MPN04841.1"/>
    <property type="molecule type" value="Genomic_DNA"/>
</dbReference>
<protein>
    <submittedName>
        <fullName evidence="1">Uncharacterized protein</fullName>
    </submittedName>
</protein>
<dbReference type="AlphaFoldDB" id="A0A645ES50"/>
<organism evidence="1">
    <name type="scientific">bioreactor metagenome</name>
    <dbReference type="NCBI Taxonomy" id="1076179"/>
    <lineage>
        <taxon>unclassified sequences</taxon>
        <taxon>metagenomes</taxon>
        <taxon>ecological metagenomes</taxon>
    </lineage>
</organism>
<accession>A0A645ES50</accession>
<reference evidence="1" key="1">
    <citation type="submission" date="2019-08" db="EMBL/GenBank/DDBJ databases">
        <authorList>
            <person name="Kucharzyk K."/>
            <person name="Murdoch R.W."/>
            <person name="Higgins S."/>
            <person name="Loffler F."/>
        </authorList>
    </citation>
    <scope>NUCLEOTIDE SEQUENCE</scope>
</reference>
<comment type="caution">
    <text evidence="1">The sequence shown here is derived from an EMBL/GenBank/DDBJ whole genome shotgun (WGS) entry which is preliminary data.</text>
</comment>
<evidence type="ECO:0000313" key="1">
    <source>
        <dbReference type="EMBL" id="MPN04841.1"/>
    </source>
</evidence>
<proteinExistence type="predicted"/>
<gene>
    <name evidence="1" type="ORF">SDC9_152089</name>
</gene>
<sequence length="64" mass="7090">MQDAHRFPARKVSFPTYTPPEMTDLILFPPCAAEILPGLENEPGRRTLCGGPVHFAFIFRSAAC</sequence>
<name>A0A645ES50_9ZZZZ</name>